<proteinExistence type="predicted"/>
<evidence type="ECO:0000313" key="2">
    <source>
        <dbReference type="EMBL" id="CAJ1371244.1"/>
    </source>
</evidence>
<feature type="region of interest" description="Disordered" evidence="1">
    <location>
        <begin position="144"/>
        <end position="182"/>
    </location>
</feature>
<evidence type="ECO:0000313" key="3">
    <source>
        <dbReference type="Proteomes" id="UP001178507"/>
    </source>
</evidence>
<organism evidence="2 3">
    <name type="scientific">Effrenium voratum</name>
    <dbReference type="NCBI Taxonomy" id="2562239"/>
    <lineage>
        <taxon>Eukaryota</taxon>
        <taxon>Sar</taxon>
        <taxon>Alveolata</taxon>
        <taxon>Dinophyceae</taxon>
        <taxon>Suessiales</taxon>
        <taxon>Symbiodiniaceae</taxon>
        <taxon>Effrenium</taxon>
    </lineage>
</organism>
<comment type="caution">
    <text evidence="2">The sequence shown here is derived from an EMBL/GenBank/DDBJ whole genome shotgun (WGS) entry which is preliminary data.</text>
</comment>
<dbReference type="EMBL" id="CAUJNA010000064">
    <property type="protein sequence ID" value="CAJ1371244.1"/>
    <property type="molecule type" value="Genomic_DNA"/>
</dbReference>
<name>A0AA36HMS9_9DINO</name>
<dbReference type="Proteomes" id="UP001178507">
    <property type="component" value="Unassembled WGS sequence"/>
</dbReference>
<reference evidence="2" key="1">
    <citation type="submission" date="2023-08" db="EMBL/GenBank/DDBJ databases">
        <authorList>
            <person name="Chen Y."/>
            <person name="Shah S."/>
            <person name="Dougan E. K."/>
            <person name="Thang M."/>
            <person name="Chan C."/>
        </authorList>
    </citation>
    <scope>NUCLEOTIDE SEQUENCE</scope>
</reference>
<feature type="compositionally biased region" description="Low complexity" evidence="1">
    <location>
        <begin position="172"/>
        <end position="182"/>
    </location>
</feature>
<gene>
    <name evidence="2" type="ORF">EVOR1521_LOCUS1607</name>
</gene>
<feature type="region of interest" description="Disordered" evidence="1">
    <location>
        <begin position="1"/>
        <end position="20"/>
    </location>
</feature>
<sequence>MMDERKRQWNGPASGRKRPRGLQRLRSFSQSLQHAQSQAYRRVCGPEWIRTLRGQLLGRSVALILCGEAHEDALDLTRKKCIIEPEKGWYVLEELGELGPQLGTKDCATLKGAQAWAAEVVDDAEDSDEDDLIGAKLVYQAGDRPGAKGTARVYRPSKPWHRHSPHLRPQRSPRLSPSPKLPVGVSMSQSMLQFFEWCDLDKEAHDFNKRRLKGEEVPAEEYDALIAKRKEARLAENIEMFDDWLLRHASSTKPGRRLEVVIEAHVPAGEVELHEEPALDMALPHECLQRLELDSDGDSEDERDPDDGTGTYLDFLRRRLLAALPPGALRHIDPRDLGDDDHADSRNAFQAMLSQSCQPDPEHLMLEKLNAQEQAPSLATSRKARSERPPPVPSWEAFFGAAAELLYYSPHVKADYVPFLLGCVVPDAGPGARPSALKSFFNSLVFGTVPEAIGKLRMDSECVSMAYLRSLAYREADGKLWRRPSDNGVVPVRAAPVSQYLKARGSNPPRTWISSLADKVRASAPDLVAAAEDWYFQSVDHLLSDPKAADADGDYFVAWLRECHREVYADIDRTDPKELRTLAKVRSAKNKSKRYDLADIRIPSLPDAFEELASFDPLSGPSSRRQRVLAKIIIDSFQLRLVDLAAVLSMADSVLSANKGDEMVVVLYAGGCLAGCARHCHEGSASVRTQNAWRTSGGVRASAPTVCPSKA</sequence>
<accession>A0AA36HMS9</accession>
<keyword evidence="3" id="KW-1185">Reference proteome</keyword>
<feature type="region of interest" description="Disordered" evidence="1">
    <location>
        <begin position="372"/>
        <end position="391"/>
    </location>
</feature>
<protein>
    <submittedName>
        <fullName evidence="2">Uncharacterized protein</fullName>
    </submittedName>
</protein>
<dbReference type="AlphaFoldDB" id="A0AA36HMS9"/>
<feature type="compositionally biased region" description="Basic residues" evidence="1">
    <location>
        <begin position="158"/>
        <end position="171"/>
    </location>
</feature>
<evidence type="ECO:0000256" key="1">
    <source>
        <dbReference type="SAM" id="MobiDB-lite"/>
    </source>
</evidence>